<dbReference type="InterPro" id="IPR000878">
    <property type="entry name" value="4pyrrol_Mease"/>
</dbReference>
<dbReference type="InterPro" id="IPR006366">
    <property type="entry name" value="CobA/CysG_C"/>
</dbReference>
<dbReference type="OrthoDB" id="9815856at2"/>
<dbReference type="NCBIfam" id="NF004790">
    <property type="entry name" value="PRK06136.1"/>
    <property type="match status" value="1"/>
</dbReference>
<feature type="domain" description="Tetrapyrrole methylase" evidence="10">
    <location>
        <begin position="6"/>
        <end position="215"/>
    </location>
</feature>
<dbReference type="SUPFAM" id="SSF53790">
    <property type="entry name" value="Tetrapyrrole methylase"/>
    <property type="match status" value="1"/>
</dbReference>
<evidence type="ECO:0000256" key="1">
    <source>
        <dbReference type="ARBA" id="ARBA00005879"/>
    </source>
</evidence>
<keyword evidence="5 9" id="KW-0808">Transferase</keyword>
<dbReference type="InterPro" id="IPR050161">
    <property type="entry name" value="Siro_Cobalamin_biosynth"/>
</dbReference>
<dbReference type="Proteomes" id="UP000051461">
    <property type="component" value="Unassembled WGS sequence"/>
</dbReference>
<dbReference type="GO" id="GO:0004851">
    <property type="term" value="F:uroporphyrin-III C-methyltransferase activity"/>
    <property type="evidence" value="ECO:0007669"/>
    <property type="project" value="UniProtKB-EC"/>
</dbReference>
<evidence type="ECO:0000256" key="6">
    <source>
        <dbReference type="ARBA" id="ARBA00022691"/>
    </source>
</evidence>
<dbReference type="InterPro" id="IPR014777">
    <property type="entry name" value="4pyrrole_Mease_sub1"/>
</dbReference>
<dbReference type="RefSeq" id="WP_057904924.1">
    <property type="nucleotide sequence ID" value="NZ_AZDA01000090.1"/>
</dbReference>
<dbReference type="Gene3D" id="3.40.1010.10">
    <property type="entry name" value="Cobalt-precorrin-4 Transmethylase, Domain 1"/>
    <property type="match status" value="1"/>
</dbReference>
<keyword evidence="6" id="KW-0949">S-adenosyl-L-methionine</keyword>
<organism evidence="11 12">
    <name type="scientific">Loigolactobacillus bifermentans DSM 20003</name>
    <dbReference type="NCBI Taxonomy" id="1423726"/>
    <lineage>
        <taxon>Bacteria</taxon>
        <taxon>Bacillati</taxon>
        <taxon>Bacillota</taxon>
        <taxon>Bacilli</taxon>
        <taxon>Lactobacillales</taxon>
        <taxon>Lactobacillaceae</taxon>
        <taxon>Loigolactobacillus</taxon>
    </lineage>
</organism>
<sequence>MGVGQVSLVGTGPGAPELLTLLGQRRLAEADVVLYDRLLNPALLQFSRPAAQRLNVGKLPRHHRIQQKQITALLIELAQAGKKVVRLKAGDPYVFGRGGEESQALAAAGIEFEVVPGITSALAGLAAVGIPMTHRDYAASFQVITGQRRRHGNPIDWAHIAPSHGTLVFLMGMTQLPQIVARLQQYGQPATTPVAVIQWATHWRQRVVTGDLTTIVTKVKQAGLGAPSLIVVGDVVRLQAALAPQRPLQGCHLLVPHSQRQHLYQQLTDQGAAVQPFWRSQSQPVAFQWPTLMPGQPLVITDVTAWQYLQQYLLAQGQDLRSLAGHPLWTAYQMTARKLREQGLLVAGQGFPAHAVVIGAQEDLPRLNFTANQQAVATYRRQALDQTALPIRDFHGAVFTSQRAFLDLWQGLNRTQQQQLRHLPCFVFGDQIRQLAWQFGCQRCYTVASQTATAQITAWWQQTR</sequence>
<dbReference type="InterPro" id="IPR014776">
    <property type="entry name" value="4pyrrole_Mease_sub2"/>
</dbReference>
<reference evidence="11 12" key="1">
    <citation type="journal article" date="2015" name="Genome Announc.">
        <title>Expanding the biotechnology potential of lactobacilli through comparative genomics of 213 strains and associated genera.</title>
        <authorList>
            <person name="Sun Z."/>
            <person name="Harris H.M."/>
            <person name="McCann A."/>
            <person name="Guo C."/>
            <person name="Argimon S."/>
            <person name="Zhang W."/>
            <person name="Yang X."/>
            <person name="Jeffery I.B."/>
            <person name="Cooney J.C."/>
            <person name="Kagawa T.F."/>
            <person name="Liu W."/>
            <person name="Song Y."/>
            <person name="Salvetti E."/>
            <person name="Wrobel A."/>
            <person name="Rasinkangas P."/>
            <person name="Parkhill J."/>
            <person name="Rea M.C."/>
            <person name="O'Sullivan O."/>
            <person name="Ritari J."/>
            <person name="Douillard F.P."/>
            <person name="Paul Ross R."/>
            <person name="Yang R."/>
            <person name="Briner A.E."/>
            <person name="Felis G.E."/>
            <person name="de Vos W.M."/>
            <person name="Barrangou R."/>
            <person name="Klaenhammer T.R."/>
            <person name="Caufield P.W."/>
            <person name="Cui Y."/>
            <person name="Zhang H."/>
            <person name="O'Toole P.W."/>
        </authorList>
    </citation>
    <scope>NUCLEOTIDE SEQUENCE [LARGE SCALE GENOMIC DNA]</scope>
    <source>
        <strain evidence="11 12">DSM 20003</strain>
    </source>
</reference>
<dbReference type="GO" id="GO:0019354">
    <property type="term" value="P:siroheme biosynthetic process"/>
    <property type="evidence" value="ECO:0007669"/>
    <property type="project" value="InterPro"/>
</dbReference>
<dbReference type="EMBL" id="AZDA01000090">
    <property type="protein sequence ID" value="KRK34664.1"/>
    <property type="molecule type" value="Genomic_DNA"/>
</dbReference>
<accession>A0A0R1GL04</accession>
<name>A0A0R1GL04_9LACO</name>
<protein>
    <recommendedName>
        <fullName evidence="3">Uroporphyrinogen-III C-methyltransferase</fullName>
        <ecNumber evidence="2">2.1.1.107</ecNumber>
    </recommendedName>
    <alternativeName>
        <fullName evidence="8">Uroporphyrinogen III methylase</fullName>
    </alternativeName>
</protein>
<comment type="caution">
    <text evidence="11">The sequence shown here is derived from an EMBL/GenBank/DDBJ whole genome shotgun (WGS) entry which is preliminary data.</text>
</comment>
<evidence type="ECO:0000313" key="11">
    <source>
        <dbReference type="EMBL" id="KRK34664.1"/>
    </source>
</evidence>
<keyword evidence="12" id="KW-1185">Reference proteome</keyword>
<dbReference type="SUPFAM" id="SSF69618">
    <property type="entry name" value="HemD-like"/>
    <property type="match status" value="1"/>
</dbReference>
<dbReference type="FunFam" id="3.30.950.10:FF:000001">
    <property type="entry name" value="Siroheme synthase"/>
    <property type="match status" value="1"/>
</dbReference>
<keyword evidence="7" id="KW-0627">Porphyrin biosynthesis</keyword>
<evidence type="ECO:0000256" key="4">
    <source>
        <dbReference type="ARBA" id="ARBA00022603"/>
    </source>
</evidence>
<dbReference type="InterPro" id="IPR035996">
    <property type="entry name" value="4pyrrol_Methylase_sf"/>
</dbReference>
<evidence type="ECO:0000313" key="12">
    <source>
        <dbReference type="Proteomes" id="UP000051461"/>
    </source>
</evidence>
<evidence type="ECO:0000256" key="8">
    <source>
        <dbReference type="ARBA" id="ARBA00079776"/>
    </source>
</evidence>
<dbReference type="InterPro" id="IPR003043">
    <property type="entry name" value="Uropor_MeTrfase_CS"/>
</dbReference>
<dbReference type="PANTHER" id="PTHR45790:SF3">
    <property type="entry name" value="S-ADENOSYL-L-METHIONINE-DEPENDENT UROPORPHYRINOGEN III METHYLTRANSFERASE, CHLOROPLASTIC"/>
    <property type="match status" value="1"/>
</dbReference>
<comment type="similarity">
    <text evidence="1 9">Belongs to the precorrin methyltransferase family.</text>
</comment>
<dbReference type="STRING" id="1423726.FC07_GL000416"/>
<evidence type="ECO:0000256" key="3">
    <source>
        <dbReference type="ARBA" id="ARBA00018323"/>
    </source>
</evidence>
<gene>
    <name evidence="11" type="ORF">FC07_GL000416</name>
</gene>
<dbReference type="PANTHER" id="PTHR45790">
    <property type="entry name" value="SIROHEME SYNTHASE-RELATED"/>
    <property type="match status" value="1"/>
</dbReference>
<dbReference type="Pfam" id="PF00590">
    <property type="entry name" value="TP_methylase"/>
    <property type="match status" value="1"/>
</dbReference>
<dbReference type="InterPro" id="IPR036108">
    <property type="entry name" value="4pyrrol_syn_uPrphyn_synt_sf"/>
</dbReference>
<dbReference type="PATRIC" id="fig|1423726.3.peg.432"/>
<evidence type="ECO:0000259" key="10">
    <source>
        <dbReference type="Pfam" id="PF00590"/>
    </source>
</evidence>
<dbReference type="FunFam" id="3.40.1010.10:FF:000001">
    <property type="entry name" value="Siroheme synthase"/>
    <property type="match status" value="1"/>
</dbReference>
<dbReference type="AlphaFoldDB" id="A0A0R1GL04"/>
<dbReference type="Gene3D" id="3.40.50.10090">
    <property type="match status" value="1"/>
</dbReference>
<proteinExistence type="inferred from homology"/>
<dbReference type="PROSITE" id="PS00840">
    <property type="entry name" value="SUMT_2"/>
    <property type="match status" value="1"/>
</dbReference>
<evidence type="ECO:0000256" key="2">
    <source>
        <dbReference type="ARBA" id="ARBA00012162"/>
    </source>
</evidence>
<keyword evidence="4 9" id="KW-0489">Methyltransferase</keyword>
<evidence type="ECO:0000256" key="9">
    <source>
        <dbReference type="RuleBase" id="RU003960"/>
    </source>
</evidence>
<dbReference type="CDD" id="cd11642">
    <property type="entry name" value="SUMT"/>
    <property type="match status" value="1"/>
</dbReference>
<dbReference type="EC" id="2.1.1.107" evidence="2"/>
<dbReference type="GO" id="GO:0004852">
    <property type="term" value="F:uroporphyrinogen-III synthase activity"/>
    <property type="evidence" value="ECO:0007669"/>
    <property type="project" value="InterPro"/>
</dbReference>
<dbReference type="GO" id="GO:0032259">
    <property type="term" value="P:methylation"/>
    <property type="evidence" value="ECO:0007669"/>
    <property type="project" value="UniProtKB-KW"/>
</dbReference>
<dbReference type="NCBIfam" id="TIGR01469">
    <property type="entry name" value="cobA_cysG_Cterm"/>
    <property type="match status" value="1"/>
</dbReference>
<evidence type="ECO:0000256" key="5">
    <source>
        <dbReference type="ARBA" id="ARBA00022679"/>
    </source>
</evidence>
<evidence type="ECO:0000256" key="7">
    <source>
        <dbReference type="ARBA" id="ARBA00023244"/>
    </source>
</evidence>
<dbReference type="Gene3D" id="3.30.950.10">
    <property type="entry name" value="Methyltransferase, Cobalt-precorrin-4 Transmethylase, Domain 2"/>
    <property type="match status" value="1"/>
</dbReference>